<protein>
    <submittedName>
        <fullName evidence="4">Efflux transporter outer membrane subunit</fullName>
    </submittedName>
</protein>
<gene>
    <name evidence="4" type="ORF">E1956_24010</name>
</gene>
<comment type="similarity">
    <text evidence="1 2">Belongs to the outer membrane factor (OMF) (TC 1.B.17) family.</text>
</comment>
<evidence type="ECO:0000256" key="1">
    <source>
        <dbReference type="ARBA" id="ARBA00007613"/>
    </source>
</evidence>
<dbReference type="Proteomes" id="UP000295727">
    <property type="component" value="Chromosome 2"/>
</dbReference>
<keyword evidence="2" id="KW-0472">Membrane</keyword>
<keyword evidence="2" id="KW-0732">Signal</keyword>
<dbReference type="NCBIfam" id="TIGR01845">
    <property type="entry name" value="outer_NodT"/>
    <property type="match status" value="1"/>
</dbReference>
<keyword evidence="2" id="KW-0449">Lipoprotein</keyword>
<accession>A0A4P7CZ66</accession>
<feature type="compositionally biased region" description="Low complexity" evidence="3">
    <location>
        <begin position="59"/>
        <end position="69"/>
    </location>
</feature>
<feature type="signal peptide" evidence="2">
    <location>
        <begin position="1"/>
        <end position="34"/>
    </location>
</feature>
<organism evidence="4 5">
    <name type="scientific">Paraburkholderia pallida</name>
    <dbReference type="NCBI Taxonomy" id="2547399"/>
    <lineage>
        <taxon>Bacteria</taxon>
        <taxon>Pseudomonadati</taxon>
        <taxon>Pseudomonadota</taxon>
        <taxon>Betaproteobacteria</taxon>
        <taxon>Burkholderiales</taxon>
        <taxon>Burkholderiaceae</taxon>
        <taxon>Paraburkholderia</taxon>
    </lineage>
</organism>
<dbReference type="PANTHER" id="PTHR30203:SF33">
    <property type="entry name" value="BLR4455 PROTEIN"/>
    <property type="match status" value="1"/>
</dbReference>
<dbReference type="SUPFAM" id="SSF56954">
    <property type="entry name" value="Outer membrane efflux proteins (OEP)"/>
    <property type="match status" value="1"/>
</dbReference>
<proteinExistence type="inferred from homology"/>
<dbReference type="PANTHER" id="PTHR30203">
    <property type="entry name" value="OUTER MEMBRANE CATION EFFLUX PROTEIN"/>
    <property type="match status" value="1"/>
</dbReference>
<dbReference type="OrthoDB" id="9770517at2"/>
<dbReference type="RefSeq" id="WP_134753533.1">
    <property type="nucleotide sequence ID" value="NZ_CP038149.1"/>
</dbReference>
<keyword evidence="2" id="KW-0812">Transmembrane</keyword>
<evidence type="ECO:0000256" key="3">
    <source>
        <dbReference type="SAM" id="MobiDB-lite"/>
    </source>
</evidence>
<dbReference type="Gene3D" id="1.20.1600.10">
    <property type="entry name" value="Outer membrane efflux proteins (OEP)"/>
    <property type="match status" value="1"/>
</dbReference>
<feature type="chain" id="PRO_5020911621" evidence="2">
    <location>
        <begin position="35"/>
        <end position="509"/>
    </location>
</feature>
<dbReference type="InterPro" id="IPR003423">
    <property type="entry name" value="OMP_efflux"/>
</dbReference>
<dbReference type="GO" id="GO:0005886">
    <property type="term" value="C:plasma membrane"/>
    <property type="evidence" value="ECO:0007669"/>
    <property type="project" value="UniProtKB-SubCell"/>
</dbReference>
<dbReference type="EMBL" id="CP038149">
    <property type="protein sequence ID" value="QBR00147.1"/>
    <property type="molecule type" value="Genomic_DNA"/>
</dbReference>
<sequence>MKRDAPPPVPFVSATLRAPLRAFAPVLLLTTALAGCTVGPDFHAPAAPPGSSYTRAPLPDATASAPGSAGTAQTFAAATQAPRAWWKQFGNAALDALVDEALRASPTLDSARAKLVEARENYNAQAGAKLFPSVDLTLSGTREKVDLAAFGITQVQNPAPFTLYDASVSVSYVFDLFGANRRALEATLAQVDYQEYELEAARLTVAGNVVATAIRRAALKSEIDLTQRLIDAQTQQLSIMEARLKAGGVARLDVHSQRTLLAQTRATLPPLTTQLAQTDHQLAILLGVEPSSTAFAVQLDSLTLDALPLPDTLALTLPSTLARERPDIRAAEALLHQASANVGVATANLFPQISISAGVGSERTHIEDVVSGLNIWNVGLGLTQPLFHGGELRAKRRASQAAYDAAFADYKQTVLQALQQVADTLHALQDDALELQTRDDAAREAQASAAIAQDRYAAGGVSEFDLIDAQRQALQSALDRTRAQATRLTDTAALYQALGGAALPDEAAR</sequence>
<evidence type="ECO:0000313" key="4">
    <source>
        <dbReference type="EMBL" id="QBR00147.1"/>
    </source>
</evidence>
<feature type="region of interest" description="Disordered" evidence="3">
    <location>
        <begin position="49"/>
        <end position="69"/>
    </location>
</feature>
<evidence type="ECO:0000256" key="2">
    <source>
        <dbReference type="RuleBase" id="RU362097"/>
    </source>
</evidence>
<dbReference type="AlphaFoldDB" id="A0A4P7CZ66"/>
<evidence type="ECO:0000313" key="5">
    <source>
        <dbReference type="Proteomes" id="UP000295727"/>
    </source>
</evidence>
<dbReference type="Pfam" id="PF02321">
    <property type="entry name" value="OEP"/>
    <property type="match status" value="2"/>
</dbReference>
<keyword evidence="5" id="KW-1185">Reference proteome</keyword>
<comment type="subcellular location">
    <subcellularLocation>
        <location evidence="2">Cell membrane</location>
        <topology evidence="2">Lipid-anchor</topology>
    </subcellularLocation>
</comment>
<reference evidence="4 5" key="1">
    <citation type="submission" date="2019-03" db="EMBL/GenBank/DDBJ databases">
        <title>Paraburkholderia sp. 7MH5, isolated from subtropical forest soil.</title>
        <authorList>
            <person name="Gao Z.-H."/>
            <person name="Qiu L.-H."/>
        </authorList>
    </citation>
    <scope>NUCLEOTIDE SEQUENCE [LARGE SCALE GENOMIC DNA]</scope>
    <source>
        <strain evidence="4 5">7MH5</strain>
    </source>
</reference>
<keyword evidence="2" id="KW-0564">Palmitate</keyword>
<keyword evidence="2" id="KW-1134">Transmembrane beta strand</keyword>
<dbReference type="KEGG" id="ppai:E1956_24010"/>
<dbReference type="GO" id="GO:0015562">
    <property type="term" value="F:efflux transmembrane transporter activity"/>
    <property type="evidence" value="ECO:0007669"/>
    <property type="project" value="InterPro"/>
</dbReference>
<dbReference type="Gene3D" id="2.20.200.10">
    <property type="entry name" value="Outer membrane efflux proteins (OEP)"/>
    <property type="match status" value="1"/>
</dbReference>
<dbReference type="InterPro" id="IPR010131">
    <property type="entry name" value="MdtP/NodT-like"/>
</dbReference>
<name>A0A4P7CZ66_9BURK</name>